<evidence type="ECO:0000313" key="1">
    <source>
        <dbReference type="EMBL" id="KKL11854.1"/>
    </source>
</evidence>
<comment type="caution">
    <text evidence="1">The sequence shown here is derived from an EMBL/GenBank/DDBJ whole genome shotgun (WGS) entry which is preliminary data.</text>
</comment>
<name>A0A0F9AQK3_9ZZZZ</name>
<organism evidence="1">
    <name type="scientific">marine sediment metagenome</name>
    <dbReference type="NCBI Taxonomy" id="412755"/>
    <lineage>
        <taxon>unclassified sequences</taxon>
        <taxon>metagenomes</taxon>
        <taxon>ecological metagenomes</taxon>
    </lineage>
</organism>
<gene>
    <name evidence="1" type="ORF">LCGC14_2541630</name>
</gene>
<accession>A0A0F9AQK3</accession>
<proteinExistence type="predicted"/>
<protein>
    <submittedName>
        <fullName evidence="1">Uncharacterized protein</fullName>
    </submittedName>
</protein>
<dbReference type="EMBL" id="LAZR01041493">
    <property type="protein sequence ID" value="KKL11854.1"/>
    <property type="molecule type" value="Genomic_DNA"/>
</dbReference>
<sequence>MDIFELLQAHRNDEGIKVGLRHKRVTVADNDILWYEYLSGSREWSMTVGEDVYLEAAFQAGLAQRKENNHAVLPTGAGDG</sequence>
<reference evidence="1" key="1">
    <citation type="journal article" date="2015" name="Nature">
        <title>Complex archaea that bridge the gap between prokaryotes and eukaryotes.</title>
        <authorList>
            <person name="Spang A."/>
            <person name="Saw J.H."/>
            <person name="Jorgensen S.L."/>
            <person name="Zaremba-Niedzwiedzka K."/>
            <person name="Martijn J."/>
            <person name="Lind A.E."/>
            <person name="van Eijk R."/>
            <person name="Schleper C."/>
            <person name="Guy L."/>
            <person name="Ettema T.J."/>
        </authorList>
    </citation>
    <scope>NUCLEOTIDE SEQUENCE</scope>
</reference>
<dbReference type="AlphaFoldDB" id="A0A0F9AQK3"/>